<evidence type="ECO:0000256" key="1">
    <source>
        <dbReference type="SAM" id="MobiDB-lite"/>
    </source>
</evidence>
<gene>
    <name evidence="2" type="ORF">H5410_036686</name>
</gene>
<name>A0A9J5Y8X4_SOLCO</name>
<dbReference type="EMBL" id="JACXVP010000007">
    <property type="protein sequence ID" value="KAG5595454.1"/>
    <property type="molecule type" value="Genomic_DNA"/>
</dbReference>
<accession>A0A9J5Y8X4</accession>
<feature type="region of interest" description="Disordered" evidence="1">
    <location>
        <begin position="49"/>
        <end position="68"/>
    </location>
</feature>
<protein>
    <submittedName>
        <fullName evidence="2">Uncharacterized protein</fullName>
    </submittedName>
</protein>
<sequence length="68" mass="7521">MMHKTGKKQNQTEKSLRSRTCRRRCEFNFVFVGCGFDVEVRGAKLAGMATQRAGSSSPSGLAVRLMPL</sequence>
<proteinExistence type="predicted"/>
<dbReference type="Proteomes" id="UP000824120">
    <property type="component" value="Chromosome 7"/>
</dbReference>
<organism evidence="2 3">
    <name type="scientific">Solanum commersonii</name>
    <name type="common">Commerson's wild potato</name>
    <name type="synonym">Commerson's nightshade</name>
    <dbReference type="NCBI Taxonomy" id="4109"/>
    <lineage>
        <taxon>Eukaryota</taxon>
        <taxon>Viridiplantae</taxon>
        <taxon>Streptophyta</taxon>
        <taxon>Embryophyta</taxon>
        <taxon>Tracheophyta</taxon>
        <taxon>Spermatophyta</taxon>
        <taxon>Magnoliopsida</taxon>
        <taxon>eudicotyledons</taxon>
        <taxon>Gunneridae</taxon>
        <taxon>Pentapetalae</taxon>
        <taxon>asterids</taxon>
        <taxon>lamiids</taxon>
        <taxon>Solanales</taxon>
        <taxon>Solanaceae</taxon>
        <taxon>Solanoideae</taxon>
        <taxon>Solaneae</taxon>
        <taxon>Solanum</taxon>
    </lineage>
</organism>
<keyword evidence="3" id="KW-1185">Reference proteome</keyword>
<comment type="caution">
    <text evidence="2">The sequence shown here is derived from an EMBL/GenBank/DDBJ whole genome shotgun (WGS) entry which is preliminary data.</text>
</comment>
<evidence type="ECO:0000313" key="3">
    <source>
        <dbReference type="Proteomes" id="UP000824120"/>
    </source>
</evidence>
<reference evidence="2 3" key="1">
    <citation type="submission" date="2020-09" db="EMBL/GenBank/DDBJ databases">
        <title>De no assembly of potato wild relative species, Solanum commersonii.</title>
        <authorList>
            <person name="Cho K."/>
        </authorList>
    </citation>
    <scope>NUCLEOTIDE SEQUENCE [LARGE SCALE GENOMIC DNA]</scope>
    <source>
        <strain evidence="2">LZ3.2</strain>
        <tissue evidence="2">Leaf</tissue>
    </source>
</reference>
<evidence type="ECO:0000313" key="2">
    <source>
        <dbReference type="EMBL" id="KAG5595454.1"/>
    </source>
</evidence>
<dbReference type="AlphaFoldDB" id="A0A9J5Y8X4"/>